<feature type="compositionally biased region" description="Basic and acidic residues" evidence="1">
    <location>
        <begin position="1"/>
        <end position="20"/>
    </location>
</feature>
<proteinExistence type="predicted"/>
<evidence type="ECO:0000313" key="3">
    <source>
        <dbReference type="Proteomes" id="UP000219338"/>
    </source>
</evidence>
<gene>
    <name evidence="2" type="ORF">ARMOST_18578</name>
</gene>
<evidence type="ECO:0000256" key="1">
    <source>
        <dbReference type="SAM" id="MobiDB-lite"/>
    </source>
</evidence>
<keyword evidence="3" id="KW-1185">Reference proteome</keyword>
<evidence type="ECO:0000313" key="2">
    <source>
        <dbReference type="EMBL" id="SJL15096.1"/>
    </source>
</evidence>
<protein>
    <submittedName>
        <fullName evidence="2">Uncharacterized protein</fullName>
    </submittedName>
</protein>
<reference evidence="3" key="1">
    <citation type="journal article" date="2017" name="Nat. Ecol. Evol.">
        <title>Genome expansion and lineage-specific genetic innovations in the forest pathogenic fungi Armillaria.</title>
        <authorList>
            <person name="Sipos G."/>
            <person name="Prasanna A.N."/>
            <person name="Walter M.C."/>
            <person name="O'Connor E."/>
            <person name="Balint B."/>
            <person name="Krizsan K."/>
            <person name="Kiss B."/>
            <person name="Hess J."/>
            <person name="Varga T."/>
            <person name="Slot J."/>
            <person name="Riley R."/>
            <person name="Boka B."/>
            <person name="Rigling D."/>
            <person name="Barry K."/>
            <person name="Lee J."/>
            <person name="Mihaltcheva S."/>
            <person name="LaButti K."/>
            <person name="Lipzen A."/>
            <person name="Waldron R."/>
            <person name="Moloney N.M."/>
            <person name="Sperisen C."/>
            <person name="Kredics L."/>
            <person name="Vagvoelgyi C."/>
            <person name="Patrignani A."/>
            <person name="Fitzpatrick D."/>
            <person name="Nagy I."/>
            <person name="Doyle S."/>
            <person name="Anderson J.B."/>
            <person name="Grigoriev I.V."/>
            <person name="Gueldener U."/>
            <person name="Muensterkoetter M."/>
            <person name="Nagy L.G."/>
        </authorList>
    </citation>
    <scope>NUCLEOTIDE SEQUENCE [LARGE SCALE GENOMIC DNA]</scope>
    <source>
        <strain evidence="3">C18/9</strain>
    </source>
</reference>
<sequence>MTAKKHGIERTKEPALKEKAPVLTPKKRPPAGPANPTMRGCGDELAVRRVRQDKCTDLGKVEDEGVTF</sequence>
<name>A0A284S294_ARMOS</name>
<organism evidence="2 3">
    <name type="scientific">Armillaria ostoyae</name>
    <name type="common">Armillaria root rot fungus</name>
    <dbReference type="NCBI Taxonomy" id="47428"/>
    <lineage>
        <taxon>Eukaryota</taxon>
        <taxon>Fungi</taxon>
        <taxon>Dikarya</taxon>
        <taxon>Basidiomycota</taxon>
        <taxon>Agaricomycotina</taxon>
        <taxon>Agaricomycetes</taxon>
        <taxon>Agaricomycetidae</taxon>
        <taxon>Agaricales</taxon>
        <taxon>Marasmiineae</taxon>
        <taxon>Physalacriaceae</taxon>
        <taxon>Armillaria</taxon>
    </lineage>
</organism>
<accession>A0A284S294</accession>
<dbReference type="Proteomes" id="UP000219338">
    <property type="component" value="Unassembled WGS sequence"/>
</dbReference>
<dbReference type="AlphaFoldDB" id="A0A284S294"/>
<dbReference type="EMBL" id="FUEG01000027">
    <property type="protein sequence ID" value="SJL15096.1"/>
    <property type="molecule type" value="Genomic_DNA"/>
</dbReference>
<feature type="region of interest" description="Disordered" evidence="1">
    <location>
        <begin position="1"/>
        <end position="42"/>
    </location>
</feature>